<proteinExistence type="predicted"/>
<protein>
    <submittedName>
        <fullName evidence="1">Uncharacterized protein</fullName>
    </submittedName>
</protein>
<accession>A0A1A9QD12</accession>
<dbReference type="Proteomes" id="UP000077623">
    <property type="component" value="Unassembled WGS sequence"/>
</dbReference>
<name>A0A1A9QD12_9MOLU</name>
<gene>
    <name evidence="1" type="ORF">A6V39_04730</name>
</gene>
<evidence type="ECO:0000313" key="2">
    <source>
        <dbReference type="Proteomes" id="UP000077623"/>
    </source>
</evidence>
<dbReference type="EMBL" id="LWUJ01000013">
    <property type="protein sequence ID" value="OAL09856.1"/>
    <property type="molecule type" value="Genomic_DNA"/>
</dbReference>
<sequence length="91" mass="10949">MRWIDIPSKVDERWNEKLNELLKKIEKDFHLARKIDKTLNARRLAKNGNDFTNRDEAKEALQEWCAKKDKTEAKEHSRSLCHVQEQKGWLF</sequence>
<evidence type="ECO:0000313" key="1">
    <source>
        <dbReference type="EMBL" id="OAL09856.1"/>
    </source>
</evidence>
<keyword evidence="2" id="KW-1185">Reference proteome</keyword>
<dbReference type="AlphaFoldDB" id="A0A1A9QD12"/>
<comment type="caution">
    <text evidence="1">The sequence shown here is derived from an EMBL/GenBank/DDBJ whole genome shotgun (WGS) entry which is preliminary data.</text>
</comment>
<dbReference type="STRING" id="432608.A6V39_04730"/>
<organism evidence="1 2">
    <name type="scientific">Candidatus Mycoplasma haematobovis</name>
    <dbReference type="NCBI Taxonomy" id="432608"/>
    <lineage>
        <taxon>Bacteria</taxon>
        <taxon>Bacillati</taxon>
        <taxon>Mycoplasmatota</taxon>
        <taxon>Mollicutes</taxon>
        <taxon>Mycoplasmataceae</taxon>
        <taxon>Mycoplasma</taxon>
    </lineage>
</organism>
<reference evidence="2" key="1">
    <citation type="submission" date="2016-04" db="EMBL/GenBank/DDBJ databases">
        <authorList>
            <person name="Quiroz-Castaneda R.E."/>
            <person name="Martinez-Ocampo F."/>
        </authorList>
    </citation>
    <scope>NUCLEOTIDE SEQUENCE [LARGE SCALE GENOMIC DNA]</scope>
    <source>
        <strain evidence="2">INIFAP01</strain>
    </source>
</reference>